<accession>A0A679HJF7</accession>
<evidence type="ECO:0000313" key="1">
    <source>
        <dbReference type="EMBL" id="BCA50297.1"/>
    </source>
</evidence>
<reference evidence="1 2" key="1">
    <citation type="submission" date="2020-02" db="EMBL/GenBank/DDBJ databases">
        <title>Whole-genome sequencing and comparative analysis of the genomes of Bacteroides thetaiotaomicron and Escherichia coli isolated from a healthy resident in Vietnam.</title>
        <authorList>
            <person name="Mohsin M."/>
            <person name="Tanaka K."/>
            <person name="Kawahara R."/>
            <person name="Kondo S."/>
            <person name="Noguchi H."/>
            <person name="Motooka D."/>
            <person name="Nakamura S."/>
            <person name="Khong D.T."/>
            <person name="Nguyen T.N."/>
            <person name="Tran H.T."/>
            <person name="Yamamoto Y."/>
        </authorList>
    </citation>
    <scope>NUCLEOTIDE SEQUENCE [LARGE SCALE GENOMIC DNA]</scope>
    <source>
        <strain evidence="1 2">F9-2</strain>
    </source>
</reference>
<gene>
    <name evidence="1" type="ORF">BatF92_22390</name>
</gene>
<dbReference type="EMBL" id="AP022660">
    <property type="protein sequence ID" value="BCA50297.1"/>
    <property type="molecule type" value="Genomic_DNA"/>
</dbReference>
<organism evidence="1 2">
    <name type="scientific">Bacteroides thetaiotaomicron</name>
    <dbReference type="NCBI Taxonomy" id="818"/>
    <lineage>
        <taxon>Bacteria</taxon>
        <taxon>Pseudomonadati</taxon>
        <taxon>Bacteroidota</taxon>
        <taxon>Bacteroidia</taxon>
        <taxon>Bacteroidales</taxon>
        <taxon>Bacteroidaceae</taxon>
        <taxon>Bacteroides</taxon>
    </lineage>
</organism>
<protein>
    <submittedName>
        <fullName evidence="1">Uncharacterized protein</fullName>
    </submittedName>
</protein>
<sequence>MNFSYISYKKTMSITSFTYRSNLNLVYKESLSRIAAFLGVPVSKSAGKPTMIEKIDSYVKSNPIEVLEKLCVKELELLREFVKAGPDTPVVKVPRRTYDTLKMLLLVSVCYDKKTRKENLLMDDELRELFAPPWFRPEKSPEEGEGIGGRTGHAGHPPFQN</sequence>
<dbReference type="Proteomes" id="UP000500882">
    <property type="component" value="Chromosome"/>
</dbReference>
<name>A0A679HJF7_BACT4</name>
<evidence type="ECO:0000313" key="2">
    <source>
        <dbReference type="Proteomes" id="UP000500882"/>
    </source>
</evidence>
<dbReference type="AlphaFoldDB" id="A0A679HJF7"/>
<proteinExistence type="predicted"/>